<protein>
    <submittedName>
        <fullName evidence="7">YihY/virulence factor BrkB family protein</fullName>
    </submittedName>
</protein>
<keyword evidence="5 6" id="KW-0472">Membrane</keyword>
<keyword evidence="3 6" id="KW-0812">Transmembrane</keyword>
<proteinExistence type="predicted"/>
<dbReference type="InterPro" id="IPR017039">
    <property type="entry name" value="Virul_fac_BrkB"/>
</dbReference>
<keyword evidence="8" id="KW-1185">Reference proteome</keyword>
<dbReference type="EMBL" id="JBHSEC010000001">
    <property type="protein sequence ID" value="MFC4408807.1"/>
    <property type="molecule type" value="Genomic_DNA"/>
</dbReference>
<comment type="caution">
    <text evidence="7">The sequence shown here is derived from an EMBL/GenBank/DDBJ whole genome shotgun (WGS) entry which is preliminary data.</text>
</comment>
<organism evidence="7 8">
    <name type="scientific">Chungangia koreensis</name>
    <dbReference type="NCBI Taxonomy" id="752657"/>
    <lineage>
        <taxon>Bacteria</taxon>
        <taxon>Bacillati</taxon>
        <taxon>Bacillota</taxon>
        <taxon>Bacilli</taxon>
        <taxon>Lactobacillales</taxon>
        <taxon>Chungangia</taxon>
    </lineage>
</organism>
<dbReference type="PANTHER" id="PTHR30213">
    <property type="entry name" value="INNER MEMBRANE PROTEIN YHJD"/>
    <property type="match status" value="1"/>
</dbReference>
<keyword evidence="2" id="KW-1003">Cell membrane</keyword>
<dbReference type="Proteomes" id="UP001595817">
    <property type="component" value="Unassembled WGS sequence"/>
</dbReference>
<feature type="transmembrane region" description="Helical" evidence="6">
    <location>
        <begin position="232"/>
        <end position="259"/>
    </location>
</feature>
<accession>A0ABV8X2C1</accession>
<feature type="transmembrane region" description="Helical" evidence="6">
    <location>
        <begin position="123"/>
        <end position="145"/>
    </location>
</feature>
<evidence type="ECO:0000256" key="2">
    <source>
        <dbReference type="ARBA" id="ARBA00022475"/>
    </source>
</evidence>
<comment type="subcellular location">
    <subcellularLocation>
        <location evidence="1">Cell membrane</location>
        <topology evidence="1">Multi-pass membrane protein</topology>
    </subcellularLocation>
</comment>
<dbReference type="PANTHER" id="PTHR30213:SF0">
    <property type="entry name" value="UPF0761 MEMBRANE PROTEIN YIHY"/>
    <property type="match status" value="1"/>
</dbReference>
<evidence type="ECO:0000256" key="3">
    <source>
        <dbReference type="ARBA" id="ARBA00022692"/>
    </source>
</evidence>
<evidence type="ECO:0000313" key="8">
    <source>
        <dbReference type="Proteomes" id="UP001595817"/>
    </source>
</evidence>
<dbReference type="RefSeq" id="WP_378150896.1">
    <property type="nucleotide sequence ID" value="NZ_JBHSEC010000001.1"/>
</dbReference>
<gene>
    <name evidence="7" type="ORF">ACFOZY_00015</name>
</gene>
<keyword evidence="4 6" id="KW-1133">Transmembrane helix</keyword>
<sequence length="275" mass="31584">MNVIKRIAVRFFKERFYDQSAQAAYYLLLSTLPFLLVVLSLASLLPLSPNAFMDLLQPYIPEAAYPLIEENVRVITKGDFGPLLPFSLIAAFWVSSMAVQSLARSLDEAIGVVNRMSYFRRLVHDLGVTLLFMLIIPLSLLLPIVDQFLHVWISHTETIQLWRGWVYVWPIIRWGFGSLFLFGFFLAFFKLLPSDYVRFREVLPGALFTTMAWQGGSILFNRYAAFVNYSMLYGQLSGIVLLILWFFLTAVILLVAGLLNAELRHARSVKERRML</sequence>
<dbReference type="PIRSF" id="PIRSF035875">
    <property type="entry name" value="RNase_BN"/>
    <property type="match status" value="1"/>
</dbReference>
<evidence type="ECO:0000256" key="5">
    <source>
        <dbReference type="ARBA" id="ARBA00023136"/>
    </source>
</evidence>
<evidence type="ECO:0000256" key="6">
    <source>
        <dbReference type="SAM" id="Phobius"/>
    </source>
</evidence>
<reference evidence="8" key="1">
    <citation type="journal article" date="2019" name="Int. J. Syst. Evol. Microbiol.">
        <title>The Global Catalogue of Microorganisms (GCM) 10K type strain sequencing project: providing services to taxonomists for standard genome sequencing and annotation.</title>
        <authorList>
            <consortium name="The Broad Institute Genomics Platform"/>
            <consortium name="The Broad Institute Genome Sequencing Center for Infectious Disease"/>
            <person name="Wu L."/>
            <person name="Ma J."/>
        </authorList>
    </citation>
    <scope>NUCLEOTIDE SEQUENCE [LARGE SCALE GENOMIC DNA]</scope>
    <source>
        <strain evidence="8">CCUG 59778</strain>
    </source>
</reference>
<dbReference type="NCBIfam" id="TIGR00765">
    <property type="entry name" value="yihY_not_rbn"/>
    <property type="match status" value="1"/>
</dbReference>
<feature type="transmembrane region" description="Helical" evidence="6">
    <location>
        <begin position="83"/>
        <end position="103"/>
    </location>
</feature>
<evidence type="ECO:0000256" key="1">
    <source>
        <dbReference type="ARBA" id="ARBA00004651"/>
    </source>
</evidence>
<feature type="transmembrane region" description="Helical" evidence="6">
    <location>
        <begin position="165"/>
        <end position="189"/>
    </location>
</feature>
<evidence type="ECO:0000256" key="4">
    <source>
        <dbReference type="ARBA" id="ARBA00022989"/>
    </source>
</evidence>
<feature type="transmembrane region" description="Helical" evidence="6">
    <location>
        <begin position="23"/>
        <end position="45"/>
    </location>
</feature>
<name>A0ABV8X2C1_9LACT</name>
<dbReference type="Pfam" id="PF03631">
    <property type="entry name" value="Virul_fac_BrkB"/>
    <property type="match status" value="1"/>
</dbReference>
<feature type="transmembrane region" description="Helical" evidence="6">
    <location>
        <begin position="201"/>
        <end position="220"/>
    </location>
</feature>
<evidence type="ECO:0000313" key="7">
    <source>
        <dbReference type="EMBL" id="MFC4408807.1"/>
    </source>
</evidence>